<gene>
    <name evidence="10" type="ORF">BROFUL_02373</name>
</gene>
<dbReference type="GO" id="GO:0031419">
    <property type="term" value="F:cobalamin binding"/>
    <property type="evidence" value="ECO:0007669"/>
    <property type="project" value="InterPro"/>
</dbReference>
<dbReference type="InterPro" id="IPR034466">
    <property type="entry name" value="Methyltransferase_Class_B"/>
</dbReference>
<keyword evidence="5" id="KW-0479">Metal-binding</keyword>
<dbReference type="Pfam" id="PF02310">
    <property type="entry name" value="B12-binding"/>
    <property type="match status" value="1"/>
</dbReference>
<dbReference type="SFLD" id="SFLDS00029">
    <property type="entry name" value="Radical_SAM"/>
    <property type="match status" value="1"/>
</dbReference>
<protein>
    <submittedName>
        <fullName evidence="10">Uncharacterized protein</fullName>
    </submittedName>
</protein>
<dbReference type="GO" id="GO:0003824">
    <property type="term" value="F:catalytic activity"/>
    <property type="evidence" value="ECO:0007669"/>
    <property type="project" value="InterPro"/>
</dbReference>
<dbReference type="SMART" id="SM00729">
    <property type="entry name" value="Elp3"/>
    <property type="match status" value="1"/>
</dbReference>
<dbReference type="InterPro" id="IPR051198">
    <property type="entry name" value="BchE-like"/>
</dbReference>
<keyword evidence="2" id="KW-0489">Methyltransferase</keyword>
<dbReference type="AlphaFoldDB" id="A0A0M2UTH4"/>
<dbReference type="Gene3D" id="3.40.50.280">
    <property type="entry name" value="Cobalamin-binding domain"/>
    <property type="match status" value="1"/>
</dbReference>
<dbReference type="GO" id="GO:0051539">
    <property type="term" value="F:4 iron, 4 sulfur cluster binding"/>
    <property type="evidence" value="ECO:0007669"/>
    <property type="project" value="UniProtKB-KW"/>
</dbReference>
<reference evidence="10 11" key="1">
    <citation type="journal article" date="2013" name="BMC Microbiol.">
        <title>Identification of the type II cytochrome c maturation pathway in anammox bacteria by comparative genomics.</title>
        <authorList>
            <person name="Ferousi C."/>
            <person name="Speth D.R."/>
            <person name="Reimann J."/>
            <person name="Op den Camp H.J."/>
            <person name="Allen J.W."/>
            <person name="Keltjens J.T."/>
            <person name="Jetten M.S."/>
        </authorList>
    </citation>
    <scope>NUCLEOTIDE SEQUENCE [LARGE SCALE GENOMIC DNA]</scope>
    <source>
        <strain evidence="10">RU1</strain>
    </source>
</reference>
<dbReference type="PANTHER" id="PTHR43409">
    <property type="entry name" value="ANAEROBIC MAGNESIUM-PROTOPORPHYRIN IX MONOMETHYL ESTER CYCLASE-RELATED"/>
    <property type="match status" value="1"/>
</dbReference>
<dbReference type="EMBL" id="LAQJ01000227">
    <property type="protein sequence ID" value="KKO18915.1"/>
    <property type="molecule type" value="Genomic_DNA"/>
</dbReference>
<dbReference type="InterPro" id="IPR006638">
    <property type="entry name" value="Elp3/MiaA/NifB-like_rSAM"/>
</dbReference>
<organism evidence="10 11">
    <name type="scientific">Candidatus Brocadia fulgida</name>
    <dbReference type="NCBI Taxonomy" id="380242"/>
    <lineage>
        <taxon>Bacteria</taxon>
        <taxon>Pseudomonadati</taxon>
        <taxon>Planctomycetota</taxon>
        <taxon>Candidatus Brocadiia</taxon>
        <taxon>Candidatus Brocadiales</taxon>
        <taxon>Candidatus Brocadiaceae</taxon>
        <taxon>Candidatus Brocadia</taxon>
    </lineage>
</organism>
<evidence type="ECO:0000256" key="5">
    <source>
        <dbReference type="ARBA" id="ARBA00022723"/>
    </source>
</evidence>
<keyword evidence="11" id="KW-1185">Reference proteome</keyword>
<dbReference type="GO" id="GO:0046872">
    <property type="term" value="F:metal ion binding"/>
    <property type="evidence" value="ECO:0007669"/>
    <property type="project" value="UniProtKB-KW"/>
</dbReference>
<dbReference type="Gene3D" id="3.20.20.70">
    <property type="entry name" value="Aldolase class I"/>
    <property type="match status" value="1"/>
</dbReference>
<dbReference type="SFLD" id="SFLDG01123">
    <property type="entry name" value="methyltransferase_(Class_B)"/>
    <property type="match status" value="1"/>
</dbReference>
<dbReference type="SUPFAM" id="SSF102114">
    <property type="entry name" value="Radical SAM enzymes"/>
    <property type="match status" value="1"/>
</dbReference>
<evidence type="ECO:0000256" key="2">
    <source>
        <dbReference type="ARBA" id="ARBA00022603"/>
    </source>
</evidence>
<evidence type="ECO:0000259" key="9">
    <source>
        <dbReference type="PROSITE" id="PS51918"/>
    </source>
</evidence>
<keyword evidence="6" id="KW-0408">Iron</keyword>
<evidence type="ECO:0000256" key="4">
    <source>
        <dbReference type="ARBA" id="ARBA00022691"/>
    </source>
</evidence>
<dbReference type="SFLD" id="SFLDG01082">
    <property type="entry name" value="B12-binding_domain_containing"/>
    <property type="match status" value="1"/>
</dbReference>
<feature type="domain" description="B12-binding" evidence="8">
    <location>
        <begin position="11"/>
        <end position="137"/>
    </location>
</feature>
<dbReference type="InterPro" id="IPR006158">
    <property type="entry name" value="Cobalamin-bd"/>
</dbReference>
<dbReference type="PROSITE" id="PS51918">
    <property type="entry name" value="RADICAL_SAM"/>
    <property type="match status" value="1"/>
</dbReference>
<dbReference type="InterPro" id="IPR013785">
    <property type="entry name" value="Aldolase_TIM"/>
</dbReference>
<name>A0A0M2UTH4_9BACT</name>
<keyword evidence="3" id="KW-0808">Transferase</keyword>
<evidence type="ECO:0000259" key="8">
    <source>
        <dbReference type="PROSITE" id="PS51332"/>
    </source>
</evidence>
<sequence length="452" mass="52179">MKVLIVQPATNPKVLGGDLIFKTEPLWGEYLAAAVQENHDVEILDLRMGGNFHETLERFQPNVIAMTAFTVDVNSVKKLSKEAKGLNPKILTVVGGYHASLAPHDFDDQNIDVIVIGEGIFTFKDVVESLEKGSNFRSIPGIVFRSENTLIKNEPRPWPHLDSYNFPNRTLTALHRKEYFDKWMKPLATIRGSYSCPFRCDFCCLWPMTNSKYLTRTPESFVAELKTIQEENIFFSDDEALIDIERMRKIADLIKREGIKKQYFFMTRSTSIRKKPDIIEKWAEIGLKRVLLGLESPRERDLVDFKKDATIDDNNQAISILKRNNIEINSMFVIAQDYERKDFENLDGYVKSQGLEMPIFCILTPFPGTPLYEKMKKQIIVEDYDLWDLLHTVLPTTKLSLKEFYLEFAKLYGGLEPLYRGILSHRKSVSAEDTVENIRRVFRAMRKKEGAI</sequence>
<proteinExistence type="predicted"/>
<dbReference type="Proteomes" id="UP000034954">
    <property type="component" value="Unassembled WGS sequence"/>
</dbReference>
<dbReference type="PROSITE" id="PS51332">
    <property type="entry name" value="B12_BINDING"/>
    <property type="match status" value="1"/>
</dbReference>
<accession>A0A0M2UTH4</accession>
<evidence type="ECO:0000256" key="7">
    <source>
        <dbReference type="ARBA" id="ARBA00023014"/>
    </source>
</evidence>
<dbReference type="InterPro" id="IPR058240">
    <property type="entry name" value="rSAM_sf"/>
</dbReference>
<dbReference type="CDD" id="cd02068">
    <property type="entry name" value="radical_SAM_B12_BD"/>
    <property type="match status" value="1"/>
</dbReference>
<comment type="caution">
    <text evidence="10">The sequence shown here is derived from an EMBL/GenBank/DDBJ whole genome shotgun (WGS) entry which is preliminary data.</text>
</comment>
<evidence type="ECO:0000256" key="1">
    <source>
        <dbReference type="ARBA" id="ARBA00001966"/>
    </source>
</evidence>
<dbReference type="PANTHER" id="PTHR43409:SF7">
    <property type="entry name" value="BLL1977 PROTEIN"/>
    <property type="match status" value="1"/>
</dbReference>
<dbReference type="Pfam" id="PF04055">
    <property type="entry name" value="Radical_SAM"/>
    <property type="match status" value="1"/>
</dbReference>
<keyword evidence="4" id="KW-0949">S-adenosyl-L-methionine</keyword>
<keyword evidence="7" id="KW-0411">Iron-sulfur</keyword>
<evidence type="ECO:0000256" key="6">
    <source>
        <dbReference type="ARBA" id="ARBA00023004"/>
    </source>
</evidence>
<evidence type="ECO:0000256" key="3">
    <source>
        <dbReference type="ARBA" id="ARBA00022679"/>
    </source>
</evidence>
<dbReference type="CDD" id="cd01335">
    <property type="entry name" value="Radical_SAM"/>
    <property type="match status" value="1"/>
</dbReference>
<feature type="domain" description="Radical SAM core" evidence="9">
    <location>
        <begin position="182"/>
        <end position="402"/>
    </location>
</feature>
<dbReference type="GO" id="GO:0005829">
    <property type="term" value="C:cytosol"/>
    <property type="evidence" value="ECO:0007669"/>
    <property type="project" value="TreeGrafter"/>
</dbReference>
<dbReference type="InterPro" id="IPR007197">
    <property type="entry name" value="rSAM"/>
</dbReference>
<evidence type="ECO:0000313" key="11">
    <source>
        <dbReference type="Proteomes" id="UP000034954"/>
    </source>
</evidence>
<comment type="cofactor">
    <cofactor evidence="1">
        <name>[4Fe-4S] cluster</name>
        <dbReference type="ChEBI" id="CHEBI:49883"/>
    </cofactor>
</comment>
<evidence type="ECO:0000313" key="10">
    <source>
        <dbReference type="EMBL" id="KKO18915.1"/>
    </source>
</evidence>